<dbReference type="SUPFAM" id="SSF46785">
    <property type="entry name" value="Winged helix' DNA-binding domain"/>
    <property type="match status" value="1"/>
</dbReference>
<dbReference type="GO" id="GO:0003700">
    <property type="term" value="F:DNA-binding transcription factor activity"/>
    <property type="evidence" value="ECO:0007669"/>
    <property type="project" value="TreeGrafter"/>
</dbReference>
<protein>
    <submittedName>
        <fullName evidence="6">Cyclic nucleotide-binding domain-containing protein</fullName>
    </submittedName>
</protein>
<keyword evidence="2" id="KW-0238">DNA-binding</keyword>
<dbReference type="GO" id="GO:0005829">
    <property type="term" value="C:cytosol"/>
    <property type="evidence" value="ECO:0007669"/>
    <property type="project" value="TreeGrafter"/>
</dbReference>
<dbReference type="SMART" id="SM00419">
    <property type="entry name" value="HTH_CRP"/>
    <property type="match status" value="1"/>
</dbReference>
<proteinExistence type="predicted"/>
<dbReference type="PRINTS" id="PR00034">
    <property type="entry name" value="HTHCRP"/>
</dbReference>
<reference evidence="6 7" key="1">
    <citation type="submission" date="2019-02" db="EMBL/GenBank/DDBJ databases">
        <title>Hansschlegelia quercus sp. nov., a novel methylotrophic bacterium from buds of oak (Quercus robur L.).</title>
        <authorList>
            <person name="Agafonova N.V."/>
            <person name="Kaparullina E.N."/>
            <person name="Grouzdev D.S."/>
            <person name="Doronina N.V."/>
        </authorList>
    </citation>
    <scope>NUCLEOTIDE SEQUENCE [LARGE SCALE GENOMIC DNA]</scope>
    <source>
        <strain evidence="6 7">Dub</strain>
    </source>
</reference>
<dbReference type="SMART" id="SM00100">
    <property type="entry name" value="cNMP"/>
    <property type="match status" value="1"/>
</dbReference>
<dbReference type="PANTHER" id="PTHR24567:SF75">
    <property type="entry name" value="FUMARATE AND NITRATE REDUCTION REGULATORY PROTEIN"/>
    <property type="match status" value="1"/>
</dbReference>
<evidence type="ECO:0000259" key="5">
    <source>
        <dbReference type="PROSITE" id="PS51063"/>
    </source>
</evidence>
<dbReference type="InterPro" id="IPR036388">
    <property type="entry name" value="WH-like_DNA-bd_sf"/>
</dbReference>
<dbReference type="InterPro" id="IPR050397">
    <property type="entry name" value="Env_Response_Regulators"/>
</dbReference>
<dbReference type="InterPro" id="IPR000595">
    <property type="entry name" value="cNMP-bd_dom"/>
</dbReference>
<dbReference type="CDD" id="cd00038">
    <property type="entry name" value="CAP_ED"/>
    <property type="match status" value="1"/>
</dbReference>
<evidence type="ECO:0000313" key="7">
    <source>
        <dbReference type="Proteomes" id="UP000291613"/>
    </source>
</evidence>
<feature type="domain" description="HTH crp-type" evidence="5">
    <location>
        <begin position="142"/>
        <end position="213"/>
    </location>
</feature>
<name>A0A4Q9GG72_9HYPH</name>
<dbReference type="InterPro" id="IPR012318">
    <property type="entry name" value="HTH_CRP"/>
</dbReference>
<evidence type="ECO:0000256" key="1">
    <source>
        <dbReference type="ARBA" id="ARBA00023015"/>
    </source>
</evidence>
<dbReference type="Pfam" id="PF13545">
    <property type="entry name" value="HTH_Crp_2"/>
    <property type="match status" value="1"/>
</dbReference>
<dbReference type="EMBL" id="SIUB01000005">
    <property type="protein sequence ID" value="TBN52482.1"/>
    <property type="molecule type" value="Genomic_DNA"/>
</dbReference>
<dbReference type="AlphaFoldDB" id="A0A4Q9GG72"/>
<gene>
    <name evidence="6" type="ORF">EYR15_11655</name>
</gene>
<dbReference type="CDD" id="cd00092">
    <property type="entry name" value="HTH_CRP"/>
    <property type="match status" value="1"/>
</dbReference>
<feature type="domain" description="Cyclic nucleotide-binding" evidence="4">
    <location>
        <begin position="30"/>
        <end position="83"/>
    </location>
</feature>
<dbReference type="Pfam" id="PF00027">
    <property type="entry name" value="cNMP_binding"/>
    <property type="match status" value="1"/>
</dbReference>
<dbReference type="InterPro" id="IPR018490">
    <property type="entry name" value="cNMP-bd_dom_sf"/>
</dbReference>
<dbReference type="SUPFAM" id="SSF51206">
    <property type="entry name" value="cAMP-binding domain-like"/>
    <property type="match status" value="1"/>
</dbReference>
<dbReference type="RefSeq" id="WP_131003716.1">
    <property type="nucleotide sequence ID" value="NZ_JBHSZR010000013.1"/>
</dbReference>
<comment type="caution">
    <text evidence="6">The sequence shown here is derived from an EMBL/GenBank/DDBJ whole genome shotgun (WGS) entry which is preliminary data.</text>
</comment>
<dbReference type="InterPro" id="IPR014710">
    <property type="entry name" value="RmlC-like_jellyroll"/>
</dbReference>
<organism evidence="6 7">
    <name type="scientific">Hansschlegelia quercus</name>
    <dbReference type="NCBI Taxonomy" id="2528245"/>
    <lineage>
        <taxon>Bacteria</taxon>
        <taxon>Pseudomonadati</taxon>
        <taxon>Pseudomonadota</taxon>
        <taxon>Alphaproteobacteria</taxon>
        <taxon>Hyphomicrobiales</taxon>
        <taxon>Methylopilaceae</taxon>
        <taxon>Hansschlegelia</taxon>
    </lineage>
</organism>
<dbReference type="Gene3D" id="2.60.120.10">
    <property type="entry name" value="Jelly Rolls"/>
    <property type="match status" value="1"/>
</dbReference>
<dbReference type="PROSITE" id="PS50042">
    <property type="entry name" value="CNMP_BINDING_3"/>
    <property type="match status" value="1"/>
</dbReference>
<dbReference type="Proteomes" id="UP000291613">
    <property type="component" value="Unassembled WGS sequence"/>
</dbReference>
<dbReference type="GO" id="GO:0003677">
    <property type="term" value="F:DNA binding"/>
    <property type="evidence" value="ECO:0007669"/>
    <property type="project" value="UniProtKB-KW"/>
</dbReference>
<dbReference type="InterPro" id="IPR036390">
    <property type="entry name" value="WH_DNA-bd_sf"/>
</dbReference>
<keyword evidence="7" id="KW-1185">Reference proteome</keyword>
<dbReference type="PROSITE" id="PS51063">
    <property type="entry name" value="HTH_CRP_2"/>
    <property type="match status" value="1"/>
</dbReference>
<evidence type="ECO:0000313" key="6">
    <source>
        <dbReference type="EMBL" id="TBN52482.1"/>
    </source>
</evidence>
<dbReference type="PANTHER" id="PTHR24567">
    <property type="entry name" value="CRP FAMILY TRANSCRIPTIONAL REGULATORY PROTEIN"/>
    <property type="match status" value="1"/>
</dbReference>
<dbReference type="OrthoDB" id="667966at2"/>
<evidence type="ECO:0000256" key="3">
    <source>
        <dbReference type="ARBA" id="ARBA00023163"/>
    </source>
</evidence>
<evidence type="ECO:0000259" key="4">
    <source>
        <dbReference type="PROSITE" id="PS50042"/>
    </source>
</evidence>
<keyword evidence="3" id="KW-0804">Transcription</keyword>
<keyword evidence="1" id="KW-0805">Transcription regulation</keyword>
<dbReference type="Gene3D" id="1.10.10.10">
    <property type="entry name" value="Winged helix-like DNA-binding domain superfamily/Winged helix DNA-binding domain"/>
    <property type="match status" value="1"/>
</dbReference>
<evidence type="ECO:0000256" key="2">
    <source>
        <dbReference type="ARBA" id="ARBA00023125"/>
    </source>
</evidence>
<sequence length="220" mass="23977">MLAALEANPIRFRPVETRAEASRTAVGPLRNFSKDEEIFAEGDDTDVFYKVVSGAVRTYKLLSDGRRQIDAFHLAGEIFGAEAGAEHRFTAEAIGDVSLVCYRSRSIDTLSYDNPALARDVLGATMEALARAQEHMLLLGRKSAVEKVATFLLGLAERTTSGGAVDLPMARIDIADHLGLTIETVSRSLTQLERQGVIAVPANRRGIVLKDRAALRRLRA</sequence>
<accession>A0A4Q9GG72</accession>